<reference evidence="3" key="1">
    <citation type="submission" date="2017-02" db="EMBL/GenBank/DDBJ databases">
        <authorList>
            <person name="Varghese N."/>
            <person name="Submissions S."/>
        </authorList>
    </citation>
    <scope>NUCLEOTIDE SEQUENCE [LARGE SCALE GENOMIC DNA]</scope>
    <source>
        <strain evidence="3">DSM 23966</strain>
    </source>
</reference>
<accession>A0A1T4XHK2</accession>
<sequence length="152" mass="17557">MNKQTVIDLVLPRLKLIRTEMDYTQDQMADILGISKKTLVQLEKGRQELSWTVAVAICALFRESALLRSVLGDDPIELAEIAVHPEVRIRELATSGTVNWWTEIGQWQHYKLQQHTTGGHYRIIGEEDRRLFSTADREKALTEFKKYMDITS</sequence>
<keyword evidence="2" id="KW-0238">DNA-binding</keyword>
<dbReference type="Proteomes" id="UP000190042">
    <property type="component" value="Unassembled WGS sequence"/>
</dbReference>
<evidence type="ECO:0000259" key="1">
    <source>
        <dbReference type="PROSITE" id="PS50943"/>
    </source>
</evidence>
<organism evidence="2 3">
    <name type="scientific">Sporosarcina newyorkensis</name>
    <dbReference type="NCBI Taxonomy" id="759851"/>
    <lineage>
        <taxon>Bacteria</taxon>
        <taxon>Bacillati</taxon>
        <taxon>Bacillota</taxon>
        <taxon>Bacilli</taxon>
        <taxon>Bacillales</taxon>
        <taxon>Caryophanaceae</taxon>
        <taxon>Sporosarcina</taxon>
    </lineage>
</organism>
<dbReference type="RefSeq" id="WP_078816606.1">
    <property type="nucleotide sequence ID" value="NZ_FUYJ01000001.1"/>
</dbReference>
<proteinExistence type="predicted"/>
<dbReference type="SMART" id="SM00530">
    <property type="entry name" value="HTH_XRE"/>
    <property type="match status" value="1"/>
</dbReference>
<keyword evidence="3" id="KW-1185">Reference proteome</keyword>
<name>A0A1T4XHK2_9BACL</name>
<dbReference type="CDD" id="cd00093">
    <property type="entry name" value="HTH_XRE"/>
    <property type="match status" value="1"/>
</dbReference>
<dbReference type="Pfam" id="PF01381">
    <property type="entry name" value="HTH_3"/>
    <property type="match status" value="1"/>
</dbReference>
<dbReference type="PROSITE" id="PS50943">
    <property type="entry name" value="HTH_CROC1"/>
    <property type="match status" value="1"/>
</dbReference>
<feature type="domain" description="HTH cro/C1-type" evidence="1">
    <location>
        <begin position="14"/>
        <end position="67"/>
    </location>
</feature>
<dbReference type="SUPFAM" id="SSF47413">
    <property type="entry name" value="lambda repressor-like DNA-binding domains"/>
    <property type="match status" value="1"/>
</dbReference>
<evidence type="ECO:0000313" key="3">
    <source>
        <dbReference type="Proteomes" id="UP000190042"/>
    </source>
</evidence>
<protein>
    <submittedName>
        <fullName evidence="2">DNA-binding transcriptional regulator, XRE-family HTH domain</fullName>
    </submittedName>
</protein>
<dbReference type="InterPro" id="IPR010982">
    <property type="entry name" value="Lambda_DNA-bd_dom_sf"/>
</dbReference>
<dbReference type="GO" id="GO:0003677">
    <property type="term" value="F:DNA binding"/>
    <property type="evidence" value="ECO:0007669"/>
    <property type="project" value="UniProtKB-KW"/>
</dbReference>
<evidence type="ECO:0000313" key="2">
    <source>
        <dbReference type="EMBL" id="SKA88996.1"/>
    </source>
</evidence>
<dbReference type="Gene3D" id="1.10.260.40">
    <property type="entry name" value="lambda repressor-like DNA-binding domains"/>
    <property type="match status" value="1"/>
</dbReference>
<dbReference type="EMBL" id="FUYJ01000001">
    <property type="protein sequence ID" value="SKA88996.1"/>
    <property type="molecule type" value="Genomic_DNA"/>
</dbReference>
<gene>
    <name evidence="2" type="ORF">SAMN04244570_0775</name>
</gene>
<dbReference type="InterPro" id="IPR001387">
    <property type="entry name" value="Cro/C1-type_HTH"/>
</dbReference>
<dbReference type="AlphaFoldDB" id="A0A1T4XHK2"/>